<evidence type="ECO:0000313" key="3">
    <source>
        <dbReference type="Proteomes" id="UP000175971"/>
    </source>
</evidence>
<name>A0A1E7LQM4_9ACTN</name>
<reference evidence="2 3" key="1">
    <citation type="journal article" date="2016" name="Front. Microbiol.">
        <title>Comparative Genomics Analysis of Streptomyces Species Reveals Their Adaptation to the Marine Environment and Their Diversity at the Genomic Level.</title>
        <authorList>
            <person name="Tian X."/>
            <person name="Zhang Z."/>
            <person name="Yang T."/>
            <person name="Chen M."/>
            <person name="Li J."/>
            <person name="Chen F."/>
            <person name="Yang J."/>
            <person name="Li W."/>
            <person name="Zhang B."/>
            <person name="Zhang Z."/>
            <person name="Wu J."/>
            <person name="Zhang C."/>
            <person name="Long L."/>
            <person name="Xiao J."/>
        </authorList>
    </citation>
    <scope>NUCLEOTIDE SEQUENCE [LARGE SCALE GENOMIC DNA]</scope>
    <source>
        <strain evidence="2 3">SCSIO M10372</strain>
    </source>
</reference>
<dbReference type="AlphaFoldDB" id="A0A1E7LQM4"/>
<keyword evidence="1" id="KW-0812">Transmembrane</keyword>
<feature type="transmembrane region" description="Helical" evidence="1">
    <location>
        <begin position="78"/>
        <end position="101"/>
    </location>
</feature>
<proteinExistence type="predicted"/>
<dbReference type="Proteomes" id="UP000175971">
    <property type="component" value="Unassembled WGS sequence"/>
</dbReference>
<gene>
    <name evidence="2" type="ORF">AN221_22675</name>
</gene>
<keyword evidence="1" id="KW-0472">Membrane</keyword>
<dbReference type="PATRIC" id="fig|518642.7.peg.6523"/>
<dbReference type="RefSeq" id="WP_070202470.1">
    <property type="nucleotide sequence ID" value="NZ_LJGZ01000093.1"/>
</dbReference>
<keyword evidence="3" id="KW-1185">Reference proteome</keyword>
<feature type="transmembrane region" description="Helical" evidence="1">
    <location>
        <begin position="12"/>
        <end position="33"/>
    </location>
</feature>
<evidence type="ECO:0000256" key="1">
    <source>
        <dbReference type="SAM" id="Phobius"/>
    </source>
</evidence>
<organism evidence="2 3">
    <name type="scientific">Streptomyces nanshensis</name>
    <dbReference type="NCBI Taxonomy" id="518642"/>
    <lineage>
        <taxon>Bacteria</taxon>
        <taxon>Bacillati</taxon>
        <taxon>Actinomycetota</taxon>
        <taxon>Actinomycetes</taxon>
        <taxon>Kitasatosporales</taxon>
        <taxon>Streptomycetaceae</taxon>
        <taxon>Streptomyces</taxon>
    </lineage>
</organism>
<evidence type="ECO:0000313" key="2">
    <source>
        <dbReference type="EMBL" id="OEV18514.1"/>
    </source>
</evidence>
<keyword evidence="1" id="KW-1133">Transmembrane helix</keyword>
<comment type="caution">
    <text evidence="2">The sequence shown here is derived from an EMBL/GenBank/DDBJ whole genome shotgun (WGS) entry which is preliminary data.</text>
</comment>
<feature type="transmembrane region" description="Helical" evidence="1">
    <location>
        <begin position="45"/>
        <end position="66"/>
    </location>
</feature>
<accession>A0A1E7LQM4</accession>
<sequence length="125" mass="13755">MMFGYGNEWWALLVVPVFLWIPLGPLVMAGLGVRCALRPGRWPRLCSVLLPLLPVTVSAVLVSLPLDSWSRPGHTRDVLHYALVYIGALTVLPWLLGHGITRLTRTLRARRDPAATDPADAPDIA</sequence>
<dbReference type="EMBL" id="LJGZ01000093">
    <property type="protein sequence ID" value="OEV18514.1"/>
    <property type="molecule type" value="Genomic_DNA"/>
</dbReference>
<protein>
    <submittedName>
        <fullName evidence="2">Uncharacterized protein</fullName>
    </submittedName>
</protein>